<dbReference type="Proteomes" id="UP000247702">
    <property type="component" value="Unassembled WGS sequence"/>
</dbReference>
<keyword evidence="3" id="KW-1185">Reference proteome</keyword>
<keyword evidence="1" id="KW-0732">Signal</keyword>
<accession>A0A2Z6Q8X7</accession>
<dbReference type="EMBL" id="BEXD01000174">
    <property type="protein sequence ID" value="GBB84952.1"/>
    <property type="molecule type" value="Genomic_DNA"/>
</dbReference>
<evidence type="ECO:0000313" key="3">
    <source>
        <dbReference type="Proteomes" id="UP000247702"/>
    </source>
</evidence>
<evidence type="ECO:0008006" key="4">
    <source>
        <dbReference type="Google" id="ProtNLM"/>
    </source>
</evidence>
<name>A0A2Z6Q8X7_9GLOM</name>
<evidence type="ECO:0000256" key="1">
    <source>
        <dbReference type="SAM" id="SignalP"/>
    </source>
</evidence>
<gene>
    <name evidence="2" type="ORF">RclHR1_11540002</name>
</gene>
<dbReference type="AlphaFoldDB" id="A0A2Z6Q8X7"/>
<comment type="caution">
    <text evidence="2">The sequence shown here is derived from an EMBL/GenBank/DDBJ whole genome shotgun (WGS) entry which is preliminary data.</text>
</comment>
<feature type="chain" id="PRO_5016255280" description="Ricin B lectin domain-containing protein" evidence="1">
    <location>
        <begin position="21"/>
        <end position="155"/>
    </location>
</feature>
<organism evidence="2 3">
    <name type="scientific">Rhizophagus clarus</name>
    <dbReference type="NCBI Taxonomy" id="94130"/>
    <lineage>
        <taxon>Eukaryota</taxon>
        <taxon>Fungi</taxon>
        <taxon>Fungi incertae sedis</taxon>
        <taxon>Mucoromycota</taxon>
        <taxon>Glomeromycotina</taxon>
        <taxon>Glomeromycetes</taxon>
        <taxon>Glomerales</taxon>
        <taxon>Glomeraceae</taxon>
        <taxon>Rhizophagus</taxon>
    </lineage>
</organism>
<proteinExistence type="predicted"/>
<reference evidence="2 3" key="1">
    <citation type="submission" date="2017-11" db="EMBL/GenBank/DDBJ databases">
        <title>The genome of Rhizophagus clarus HR1 reveals common genetic basis of auxotrophy among arbuscular mycorrhizal fungi.</title>
        <authorList>
            <person name="Kobayashi Y."/>
        </authorList>
    </citation>
    <scope>NUCLEOTIDE SEQUENCE [LARGE SCALE GENOMIC DNA]</scope>
    <source>
        <strain evidence="2 3">HR1</strain>
    </source>
</reference>
<protein>
    <recommendedName>
        <fullName evidence="4">Ricin B lectin domain-containing protein</fullName>
    </recommendedName>
</protein>
<sequence>MKFLNLLLLLLTILAAAAQAKIVLPAYTIRLNGTNLCWALDGNNIVLDTTGSNWALLNDQILPYGSAYKAVQYNGPNNQLTLAWNIISTVYRRWKIEKTIFEDDTVFISSEKDLLQLATAKIMLGGKWQVIAKSLLIGGIDRKQLWVIERVFGSS</sequence>
<evidence type="ECO:0000313" key="2">
    <source>
        <dbReference type="EMBL" id="GBB84952.1"/>
    </source>
</evidence>
<feature type="signal peptide" evidence="1">
    <location>
        <begin position="1"/>
        <end position="20"/>
    </location>
</feature>